<feature type="region of interest" description="Disordered" evidence="4">
    <location>
        <begin position="395"/>
        <end position="458"/>
    </location>
</feature>
<dbReference type="Proteomes" id="UP000246702">
    <property type="component" value="Unassembled WGS sequence"/>
</dbReference>
<proteinExistence type="inferred from homology"/>
<feature type="region of interest" description="Disordered" evidence="4">
    <location>
        <begin position="333"/>
        <end position="355"/>
    </location>
</feature>
<keyword evidence="7" id="KW-1185">Reference proteome</keyword>
<dbReference type="Pfam" id="PF03328">
    <property type="entry name" value="HpcH_HpaI"/>
    <property type="match status" value="1"/>
</dbReference>
<evidence type="ECO:0000256" key="4">
    <source>
        <dbReference type="SAM" id="MobiDB-lite"/>
    </source>
</evidence>
<dbReference type="PROSITE" id="PS00028">
    <property type="entry name" value="ZINC_FINGER_C2H2_1"/>
    <property type="match status" value="1"/>
</dbReference>
<comment type="caution">
    <text evidence="6">The sequence shown here is derived from an EMBL/GenBank/DDBJ whole genome shotgun (WGS) entry which is preliminary data.</text>
</comment>
<dbReference type="InterPro" id="IPR040442">
    <property type="entry name" value="Pyrv_kinase-like_dom_sf"/>
</dbReference>
<dbReference type="OrthoDB" id="5399138at2759"/>
<comment type="similarity">
    <text evidence="1">Belongs to the HpcH/HpaI aldolase family.</text>
</comment>
<dbReference type="InterPro" id="IPR005000">
    <property type="entry name" value="Aldolase/citrate-lyase_domain"/>
</dbReference>
<dbReference type="GO" id="GO:0046872">
    <property type="term" value="F:metal ion binding"/>
    <property type="evidence" value="ECO:0007669"/>
    <property type="project" value="UniProtKB-KW"/>
</dbReference>
<keyword evidence="2" id="KW-0479">Metal-binding</keyword>
<sequence>MSITTPIRTSFQASSVAFGFWLTLPSSAVAKTILHGASGSSTKFSWVLVDAEHGLISDYHYYDLNNAIGSENASPIIRVPYAEEWMIKRALDAGAHGIMTPMCHTEADAANIVKYTKYPPVGTRGYGPMFAPHSMRDVNPGPDYDDKINDGVTVCVQIESRSGVENVEKIAAVDGIDVLFIGPFDLAKQMGVTRGGEEHEAAIARILAAAKKAGKVAAIFFFHMTSIRTFLQSSKAECEEATEVCHGRFQPRHDSESIDPALLRVRQSSFAEPLDPQLLLSTTYNLPSDEEPGNPPISDWLLNDLDFQDSPIATFNFQEQHKILNDLGNYPADPVTLPRQLPRRRSRYLTRNQRRASPIVIPNATLDPMERWRNSPPEEESALIPDIIDALKAAPTQHGSRSNAFRQYRRAASTTSGESSASSRDSQQSARSSSSAQDQLAVQGRRHRIRAKRNPQRRHRVKEERRYCCTFCCDRFKSKYDWARHEKSLHVTLEAWYCAPFGATIQSSTAQEVLCAFCGATDPDADHLFEHAADACESESGTRRSFRRKDHLVQHLRLVHNVTSPDIDDWKIGQSAISSRCGICDQALNTWEQRVDHLAEHFRTGSTMADWRGEHEFPPDFAAQVVNALPPYLIGSESHSVIPFSATNRDAQDHFAQISSRARWDSTEKEANSIATPVAPMPPPLQTIAPGVAPEQLSSFTQVLTLHLSRFAQEQMKKGVIPSDEMFQQESRRLLYDSEDTWNQTIADNPEWMSAFRGLHRDNTGSLP</sequence>
<dbReference type="GO" id="GO:0005737">
    <property type="term" value="C:cytoplasm"/>
    <property type="evidence" value="ECO:0007669"/>
    <property type="project" value="TreeGrafter"/>
</dbReference>
<gene>
    <name evidence="6" type="ORF">BO94DRAFT_571787</name>
</gene>
<dbReference type="PANTHER" id="PTHR30502">
    <property type="entry name" value="2-KETO-3-DEOXY-L-RHAMNONATE ALDOLASE"/>
    <property type="match status" value="1"/>
</dbReference>
<evidence type="ECO:0000256" key="1">
    <source>
        <dbReference type="ARBA" id="ARBA00005568"/>
    </source>
</evidence>
<evidence type="ECO:0000256" key="2">
    <source>
        <dbReference type="ARBA" id="ARBA00022723"/>
    </source>
</evidence>
<organism evidence="6 7">
    <name type="scientific">Aspergillus sclerotioniger CBS 115572</name>
    <dbReference type="NCBI Taxonomy" id="1450535"/>
    <lineage>
        <taxon>Eukaryota</taxon>
        <taxon>Fungi</taxon>
        <taxon>Dikarya</taxon>
        <taxon>Ascomycota</taxon>
        <taxon>Pezizomycotina</taxon>
        <taxon>Eurotiomycetes</taxon>
        <taxon>Eurotiomycetidae</taxon>
        <taxon>Eurotiales</taxon>
        <taxon>Aspergillaceae</taxon>
        <taxon>Aspergillus</taxon>
        <taxon>Aspergillus subgen. Circumdati</taxon>
    </lineage>
</organism>
<feature type="compositionally biased region" description="Basic residues" evidence="4">
    <location>
        <begin position="444"/>
        <end position="458"/>
    </location>
</feature>
<evidence type="ECO:0000259" key="5">
    <source>
        <dbReference type="PROSITE" id="PS00028"/>
    </source>
</evidence>
<evidence type="ECO:0000313" key="7">
    <source>
        <dbReference type="Proteomes" id="UP000246702"/>
    </source>
</evidence>
<evidence type="ECO:0000313" key="6">
    <source>
        <dbReference type="EMBL" id="PWY95183.1"/>
    </source>
</evidence>
<dbReference type="PANTHER" id="PTHR30502:SF0">
    <property type="entry name" value="PHOSPHOENOLPYRUVATE CARBOXYLASE FAMILY PROTEIN"/>
    <property type="match status" value="1"/>
</dbReference>
<reference evidence="6 7" key="1">
    <citation type="submission" date="2016-12" db="EMBL/GenBank/DDBJ databases">
        <title>The genomes of Aspergillus section Nigri reveals drivers in fungal speciation.</title>
        <authorList>
            <consortium name="DOE Joint Genome Institute"/>
            <person name="Vesth T.C."/>
            <person name="Nybo J."/>
            <person name="Theobald S."/>
            <person name="Brandl J."/>
            <person name="Frisvad J.C."/>
            <person name="Nielsen K.F."/>
            <person name="Lyhne E.K."/>
            <person name="Kogle M.E."/>
            <person name="Kuo A."/>
            <person name="Riley R."/>
            <person name="Clum A."/>
            <person name="Nolan M."/>
            <person name="Lipzen A."/>
            <person name="Salamov A."/>
            <person name="Henrissat B."/>
            <person name="Wiebenga A."/>
            <person name="De Vries R.P."/>
            <person name="Grigoriev I.V."/>
            <person name="Mortensen U.H."/>
            <person name="Andersen M.R."/>
            <person name="Baker S.E."/>
        </authorList>
    </citation>
    <scope>NUCLEOTIDE SEQUENCE [LARGE SCALE GENOMIC DNA]</scope>
    <source>
        <strain evidence="6 7">CBS 115572</strain>
    </source>
</reference>
<dbReference type="Gene3D" id="3.20.20.60">
    <property type="entry name" value="Phosphoenolpyruvate-binding domains"/>
    <property type="match status" value="1"/>
</dbReference>
<dbReference type="SUPFAM" id="SSF51621">
    <property type="entry name" value="Phosphoenolpyruvate/pyruvate domain"/>
    <property type="match status" value="1"/>
</dbReference>
<dbReference type="GeneID" id="37117029"/>
<accession>A0A317X990</accession>
<dbReference type="EMBL" id="MSFK01000003">
    <property type="protein sequence ID" value="PWY95183.1"/>
    <property type="molecule type" value="Genomic_DNA"/>
</dbReference>
<dbReference type="SMART" id="SM00355">
    <property type="entry name" value="ZnF_C2H2"/>
    <property type="match status" value="3"/>
</dbReference>
<dbReference type="InterPro" id="IPR015813">
    <property type="entry name" value="Pyrv/PenolPyrv_kinase-like_dom"/>
</dbReference>
<protein>
    <recommendedName>
        <fullName evidence="5">C2H2-type domain-containing protein</fullName>
    </recommendedName>
</protein>
<dbReference type="RefSeq" id="XP_025471944.1">
    <property type="nucleotide sequence ID" value="XM_025614886.1"/>
</dbReference>
<dbReference type="AlphaFoldDB" id="A0A317X990"/>
<feature type="compositionally biased region" description="Low complexity" evidence="4">
    <location>
        <begin position="410"/>
        <end position="439"/>
    </location>
</feature>
<name>A0A317X990_9EURO</name>
<evidence type="ECO:0000256" key="3">
    <source>
        <dbReference type="ARBA" id="ARBA00023239"/>
    </source>
</evidence>
<dbReference type="GO" id="GO:0016832">
    <property type="term" value="F:aldehyde-lyase activity"/>
    <property type="evidence" value="ECO:0007669"/>
    <property type="project" value="TreeGrafter"/>
</dbReference>
<dbReference type="InterPro" id="IPR050251">
    <property type="entry name" value="HpcH-HpaI_aldolase"/>
</dbReference>
<feature type="compositionally biased region" description="Basic residues" evidence="4">
    <location>
        <begin position="341"/>
        <end position="354"/>
    </location>
</feature>
<keyword evidence="3" id="KW-0456">Lyase</keyword>
<dbReference type="InterPro" id="IPR013087">
    <property type="entry name" value="Znf_C2H2_type"/>
</dbReference>
<feature type="domain" description="C2H2-type" evidence="5">
    <location>
        <begin position="468"/>
        <end position="490"/>
    </location>
</feature>
<dbReference type="STRING" id="1450535.A0A317X990"/>